<feature type="compositionally biased region" description="Basic and acidic residues" evidence="1">
    <location>
        <begin position="59"/>
        <end position="69"/>
    </location>
</feature>
<dbReference type="OrthoDB" id="693437at2759"/>
<dbReference type="PANTHER" id="PTHR33143">
    <property type="entry name" value="F16F4.1 PROTEIN-RELATED"/>
    <property type="match status" value="1"/>
</dbReference>
<dbReference type="Proteomes" id="UP000241394">
    <property type="component" value="Chromosome LG14"/>
</dbReference>
<dbReference type="InterPro" id="IPR039607">
    <property type="entry name" value="VQ_8/17/18/20/21/25"/>
</dbReference>
<dbReference type="Gramene" id="PSS11968">
    <property type="protein sequence ID" value="PSS11968"/>
    <property type="gene ID" value="CEY00_Acc16180"/>
</dbReference>
<protein>
    <submittedName>
        <fullName evidence="3">VQ motif-containing protein</fullName>
    </submittedName>
</protein>
<dbReference type="PANTHER" id="PTHR33143:SF74">
    <property type="entry name" value="VQ MOTIF-CONTAINING PROTEIN 18"/>
    <property type="match status" value="1"/>
</dbReference>
<evidence type="ECO:0000259" key="2">
    <source>
        <dbReference type="Pfam" id="PF05678"/>
    </source>
</evidence>
<comment type="caution">
    <text evidence="3">The sequence shown here is derived from an EMBL/GenBank/DDBJ whole genome shotgun (WGS) entry which is preliminary data.</text>
</comment>
<reference evidence="4" key="2">
    <citation type="journal article" date="2018" name="BMC Genomics">
        <title>A manually annotated Actinidia chinensis var. chinensis (kiwifruit) genome highlights the challenges associated with draft genomes and gene prediction in plants.</title>
        <authorList>
            <person name="Pilkington S.M."/>
            <person name="Crowhurst R."/>
            <person name="Hilario E."/>
            <person name="Nardozza S."/>
            <person name="Fraser L."/>
            <person name="Peng Y."/>
            <person name="Gunaseelan K."/>
            <person name="Simpson R."/>
            <person name="Tahir J."/>
            <person name="Deroles S.C."/>
            <person name="Templeton K."/>
            <person name="Luo Z."/>
            <person name="Davy M."/>
            <person name="Cheng C."/>
            <person name="McNeilage M."/>
            <person name="Scaglione D."/>
            <person name="Liu Y."/>
            <person name="Zhang Q."/>
            <person name="Datson P."/>
            <person name="De Silva N."/>
            <person name="Gardiner S.E."/>
            <person name="Bassett H."/>
            <person name="Chagne D."/>
            <person name="McCallum J."/>
            <person name="Dzierzon H."/>
            <person name="Deng C."/>
            <person name="Wang Y.Y."/>
            <person name="Barron L."/>
            <person name="Manako K."/>
            <person name="Bowen J."/>
            <person name="Foster T.M."/>
            <person name="Erridge Z.A."/>
            <person name="Tiffin H."/>
            <person name="Waite C.N."/>
            <person name="Davies K.M."/>
            <person name="Grierson E.P."/>
            <person name="Laing W.A."/>
            <person name="Kirk R."/>
            <person name="Chen X."/>
            <person name="Wood M."/>
            <person name="Montefiori M."/>
            <person name="Brummell D.A."/>
            <person name="Schwinn K.E."/>
            <person name="Catanach A."/>
            <person name="Fullerton C."/>
            <person name="Li D."/>
            <person name="Meiyalaghan S."/>
            <person name="Nieuwenhuizen N."/>
            <person name="Read N."/>
            <person name="Prakash R."/>
            <person name="Hunter D."/>
            <person name="Zhang H."/>
            <person name="McKenzie M."/>
            <person name="Knabel M."/>
            <person name="Harris A."/>
            <person name="Allan A.C."/>
            <person name="Gleave A."/>
            <person name="Chen A."/>
            <person name="Janssen B.J."/>
            <person name="Plunkett B."/>
            <person name="Ampomah-Dwamena C."/>
            <person name="Voogd C."/>
            <person name="Leif D."/>
            <person name="Lafferty D."/>
            <person name="Souleyre E.J.F."/>
            <person name="Varkonyi-Gasic E."/>
            <person name="Gambi F."/>
            <person name="Hanley J."/>
            <person name="Yao J.L."/>
            <person name="Cheung J."/>
            <person name="David K.M."/>
            <person name="Warren B."/>
            <person name="Marsh K."/>
            <person name="Snowden K.C."/>
            <person name="Lin-Wang K."/>
            <person name="Brian L."/>
            <person name="Martinez-Sanchez M."/>
            <person name="Wang M."/>
            <person name="Ileperuma N."/>
            <person name="Macnee N."/>
            <person name="Campin R."/>
            <person name="McAtee P."/>
            <person name="Drummond R.S.M."/>
            <person name="Espley R.V."/>
            <person name="Ireland H.S."/>
            <person name="Wu R."/>
            <person name="Atkinson R.G."/>
            <person name="Karunairetnam S."/>
            <person name="Bulley S."/>
            <person name="Chunkath S."/>
            <person name="Hanley Z."/>
            <person name="Storey R."/>
            <person name="Thrimawithana A.H."/>
            <person name="Thomson S."/>
            <person name="David C."/>
            <person name="Testolin R."/>
            <person name="Huang H."/>
            <person name="Hellens R.P."/>
            <person name="Schaffer R.J."/>
        </authorList>
    </citation>
    <scope>NUCLEOTIDE SEQUENCE [LARGE SCALE GENOMIC DNA]</scope>
    <source>
        <strain evidence="4">cv. Red5</strain>
    </source>
</reference>
<dbReference type="Pfam" id="PF05678">
    <property type="entry name" value="VQ"/>
    <property type="match status" value="1"/>
</dbReference>
<dbReference type="GO" id="GO:0005634">
    <property type="term" value="C:nucleus"/>
    <property type="evidence" value="ECO:0007669"/>
    <property type="project" value="TreeGrafter"/>
</dbReference>
<sequence length="161" mass="18014">MKPHPNTTIPATPKLVMHKDSRVISKFKPKIRIIHMVAPEIIKTDVAHFQELVQRLTGKKAERKHDIENTSRAPTKELASSCPETSKNAQSESCINILHNIGDGKKKEFTEREDIWGGVNSNGFIGGFGDMEGLVHDLTEFPLLPLKSSHFNRYGGMPLCQ</sequence>
<keyword evidence="4" id="KW-1185">Reference proteome</keyword>
<dbReference type="InterPro" id="IPR008889">
    <property type="entry name" value="VQ"/>
</dbReference>
<name>A0A2R6QPU7_ACTCC</name>
<evidence type="ECO:0000313" key="4">
    <source>
        <dbReference type="Proteomes" id="UP000241394"/>
    </source>
</evidence>
<feature type="domain" description="VQ" evidence="2">
    <location>
        <begin position="37"/>
        <end position="60"/>
    </location>
</feature>
<dbReference type="InParanoid" id="A0A2R6QPU7"/>
<dbReference type="STRING" id="1590841.A0A2R6QPU7"/>
<evidence type="ECO:0000313" key="3">
    <source>
        <dbReference type="EMBL" id="PSS11968.1"/>
    </source>
</evidence>
<reference evidence="3 4" key="1">
    <citation type="submission" date="2017-07" db="EMBL/GenBank/DDBJ databases">
        <title>An improved, manually edited Actinidia chinensis var. chinensis (kiwifruit) genome highlights the challenges associated with draft genomes and gene prediction in plants.</title>
        <authorList>
            <person name="Pilkington S."/>
            <person name="Crowhurst R."/>
            <person name="Hilario E."/>
            <person name="Nardozza S."/>
            <person name="Fraser L."/>
            <person name="Peng Y."/>
            <person name="Gunaseelan K."/>
            <person name="Simpson R."/>
            <person name="Tahir J."/>
            <person name="Deroles S."/>
            <person name="Templeton K."/>
            <person name="Luo Z."/>
            <person name="Davy M."/>
            <person name="Cheng C."/>
            <person name="Mcneilage M."/>
            <person name="Scaglione D."/>
            <person name="Liu Y."/>
            <person name="Zhang Q."/>
            <person name="Datson P."/>
            <person name="De Silva N."/>
            <person name="Gardiner S."/>
            <person name="Bassett H."/>
            <person name="Chagne D."/>
            <person name="Mccallum J."/>
            <person name="Dzierzon H."/>
            <person name="Deng C."/>
            <person name="Wang Y.-Y."/>
            <person name="Barron N."/>
            <person name="Manako K."/>
            <person name="Bowen J."/>
            <person name="Foster T."/>
            <person name="Erridge Z."/>
            <person name="Tiffin H."/>
            <person name="Waite C."/>
            <person name="Davies K."/>
            <person name="Grierson E."/>
            <person name="Laing W."/>
            <person name="Kirk R."/>
            <person name="Chen X."/>
            <person name="Wood M."/>
            <person name="Montefiori M."/>
            <person name="Brummell D."/>
            <person name="Schwinn K."/>
            <person name="Catanach A."/>
            <person name="Fullerton C."/>
            <person name="Li D."/>
            <person name="Meiyalaghan S."/>
            <person name="Nieuwenhuizen N."/>
            <person name="Read N."/>
            <person name="Prakash R."/>
            <person name="Hunter D."/>
            <person name="Zhang H."/>
            <person name="Mckenzie M."/>
            <person name="Knabel M."/>
            <person name="Harris A."/>
            <person name="Allan A."/>
            <person name="Chen A."/>
            <person name="Janssen B."/>
            <person name="Plunkett B."/>
            <person name="Dwamena C."/>
            <person name="Voogd C."/>
            <person name="Leif D."/>
            <person name="Lafferty D."/>
            <person name="Souleyre E."/>
            <person name="Varkonyi-Gasic E."/>
            <person name="Gambi F."/>
            <person name="Hanley J."/>
            <person name="Yao J.-L."/>
            <person name="Cheung J."/>
            <person name="David K."/>
            <person name="Warren B."/>
            <person name="Marsh K."/>
            <person name="Snowden K."/>
            <person name="Lin-Wang K."/>
            <person name="Brian L."/>
            <person name="Martinez-Sanchez M."/>
            <person name="Wang M."/>
            <person name="Ileperuma N."/>
            <person name="Macnee N."/>
            <person name="Campin R."/>
            <person name="Mcatee P."/>
            <person name="Drummond R."/>
            <person name="Espley R."/>
            <person name="Ireland H."/>
            <person name="Wu R."/>
            <person name="Atkinson R."/>
            <person name="Karunairetnam S."/>
            <person name="Bulley S."/>
            <person name="Chunkath S."/>
            <person name="Hanley Z."/>
            <person name="Storey R."/>
            <person name="Thrimawithana A."/>
            <person name="Thomson S."/>
            <person name="David C."/>
            <person name="Testolin R."/>
        </authorList>
    </citation>
    <scope>NUCLEOTIDE SEQUENCE [LARGE SCALE GENOMIC DNA]</scope>
    <source>
        <strain evidence="4">cv. Red5</strain>
        <tissue evidence="3">Young leaf</tissue>
    </source>
</reference>
<dbReference type="OMA" id="AESHQFA"/>
<proteinExistence type="predicted"/>
<feature type="region of interest" description="Disordered" evidence="1">
    <location>
        <begin position="57"/>
        <end position="85"/>
    </location>
</feature>
<gene>
    <name evidence="3" type="ORF">CEY00_Acc16180</name>
</gene>
<organism evidence="3 4">
    <name type="scientific">Actinidia chinensis var. chinensis</name>
    <name type="common">Chinese soft-hair kiwi</name>
    <dbReference type="NCBI Taxonomy" id="1590841"/>
    <lineage>
        <taxon>Eukaryota</taxon>
        <taxon>Viridiplantae</taxon>
        <taxon>Streptophyta</taxon>
        <taxon>Embryophyta</taxon>
        <taxon>Tracheophyta</taxon>
        <taxon>Spermatophyta</taxon>
        <taxon>Magnoliopsida</taxon>
        <taxon>eudicotyledons</taxon>
        <taxon>Gunneridae</taxon>
        <taxon>Pentapetalae</taxon>
        <taxon>asterids</taxon>
        <taxon>Ericales</taxon>
        <taxon>Actinidiaceae</taxon>
        <taxon>Actinidia</taxon>
    </lineage>
</organism>
<dbReference type="EMBL" id="NKQK01000014">
    <property type="protein sequence ID" value="PSS11968.1"/>
    <property type="molecule type" value="Genomic_DNA"/>
</dbReference>
<evidence type="ECO:0000256" key="1">
    <source>
        <dbReference type="SAM" id="MobiDB-lite"/>
    </source>
</evidence>
<accession>A0A2R6QPU7</accession>
<dbReference type="AlphaFoldDB" id="A0A2R6QPU7"/>